<gene>
    <name evidence="1" type="ORF">SAMN05216325_11934</name>
</gene>
<dbReference type="EMBL" id="FOCP01000019">
    <property type="protein sequence ID" value="SEN46438.1"/>
    <property type="molecule type" value="Genomic_DNA"/>
</dbReference>
<reference evidence="1 2" key="1">
    <citation type="submission" date="2016-10" db="EMBL/GenBank/DDBJ databases">
        <authorList>
            <person name="de Groot N.N."/>
        </authorList>
    </citation>
    <scope>NUCLEOTIDE SEQUENCE [LARGE SCALE GENOMIC DNA]</scope>
    <source>
        <strain evidence="1 2">Nm22</strain>
    </source>
</reference>
<sequence length="137" mass="16186">MEITCYREDEINRESRQLPASTYNQVVTMLAQNEGAHLFVPIRSMQYMAIIDAEEIVFIDGDRRCWIDIAWQNFRRKERAALDQPITYDVVFYRDNLDEVMQRLQSEFPLALRMLKDKTPMRAAAHVIRFPGQKNNS</sequence>
<dbReference type="AlphaFoldDB" id="A0A1H8GT36"/>
<dbReference type="RefSeq" id="WP_090633523.1">
    <property type="nucleotide sequence ID" value="NZ_FOCP01000019.1"/>
</dbReference>
<organism evidence="1 2">
    <name type="scientific">Nitrosomonas marina</name>
    <dbReference type="NCBI Taxonomy" id="917"/>
    <lineage>
        <taxon>Bacteria</taxon>
        <taxon>Pseudomonadati</taxon>
        <taxon>Pseudomonadota</taxon>
        <taxon>Betaproteobacteria</taxon>
        <taxon>Nitrosomonadales</taxon>
        <taxon>Nitrosomonadaceae</taxon>
        <taxon>Nitrosomonas</taxon>
    </lineage>
</organism>
<accession>A0A1H8GT36</accession>
<dbReference type="Proteomes" id="UP000199459">
    <property type="component" value="Unassembled WGS sequence"/>
</dbReference>
<dbReference type="OrthoDB" id="5296242at2"/>
<protein>
    <submittedName>
        <fullName evidence="1">Uncharacterized protein</fullName>
    </submittedName>
</protein>
<name>A0A1H8GT36_9PROT</name>
<proteinExistence type="predicted"/>
<evidence type="ECO:0000313" key="2">
    <source>
        <dbReference type="Proteomes" id="UP000199459"/>
    </source>
</evidence>
<evidence type="ECO:0000313" key="1">
    <source>
        <dbReference type="EMBL" id="SEN46438.1"/>
    </source>
</evidence>
<dbReference type="STRING" id="917.SAMN05216326_11370"/>